<keyword evidence="1" id="KW-0106">Calcium</keyword>
<dbReference type="Proteomes" id="UP000026961">
    <property type="component" value="Chromosome 2"/>
</dbReference>
<keyword evidence="4" id="KW-1185">Reference proteome</keyword>
<accession>A0A0D9YRX1</accession>
<evidence type="ECO:0000256" key="1">
    <source>
        <dbReference type="ARBA" id="ARBA00022837"/>
    </source>
</evidence>
<evidence type="ECO:0000259" key="2">
    <source>
        <dbReference type="Pfam" id="PF13833"/>
    </source>
</evidence>
<organism evidence="3">
    <name type="scientific">Oryza glumipatula</name>
    <dbReference type="NCBI Taxonomy" id="40148"/>
    <lineage>
        <taxon>Eukaryota</taxon>
        <taxon>Viridiplantae</taxon>
        <taxon>Streptophyta</taxon>
        <taxon>Embryophyta</taxon>
        <taxon>Tracheophyta</taxon>
        <taxon>Spermatophyta</taxon>
        <taxon>Magnoliopsida</taxon>
        <taxon>Liliopsida</taxon>
        <taxon>Poales</taxon>
        <taxon>Poaceae</taxon>
        <taxon>BOP clade</taxon>
        <taxon>Oryzoideae</taxon>
        <taxon>Oryzeae</taxon>
        <taxon>Oryzinae</taxon>
        <taxon>Oryza</taxon>
    </lineage>
</organism>
<dbReference type="eggNOG" id="KOG0028">
    <property type="taxonomic scope" value="Eukaryota"/>
</dbReference>
<dbReference type="STRING" id="40148.A0A0D9YRX1"/>
<dbReference type="InterPro" id="IPR044205">
    <property type="entry name" value="KIC/PBP1/KRP1"/>
</dbReference>
<reference evidence="3" key="2">
    <citation type="submission" date="2018-05" db="EMBL/GenBank/DDBJ databases">
        <title>OgluRS3 (Oryza glumaepatula Reference Sequence Version 3).</title>
        <authorList>
            <person name="Zhang J."/>
            <person name="Kudrna D."/>
            <person name="Lee S."/>
            <person name="Talag J."/>
            <person name="Welchert J."/>
            <person name="Wing R.A."/>
        </authorList>
    </citation>
    <scope>NUCLEOTIDE SEQUENCE [LARGE SCALE GENOMIC DNA]</scope>
</reference>
<dbReference type="InterPro" id="IPR002048">
    <property type="entry name" value="EF_hand_dom"/>
</dbReference>
<dbReference type="AlphaFoldDB" id="A0A0D9YRX1"/>
<dbReference type="Gene3D" id="1.10.238.10">
    <property type="entry name" value="EF-hand"/>
    <property type="match status" value="1"/>
</dbReference>
<dbReference type="InterPro" id="IPR018247">
    <property type="entry name" value="EF_Hand_1_Ca_BS"/>
</dbReference>
<dbReference type="HOGENOM" id="CLU_137017_0_0_1"/>
<dbReference type="InterPro" id="IPR011992">
    <property type="entry name" value="EF-hand-dom_pair"/>
</dbReference>
<evidence type="ECO:0000313" key="3">
    <source>
        <dbReference type="EnsemblPlants" id="OGLUM02G15900.1"/>
    </source>
</evidence>
<dbReference type="PROSITE" id="PS00018">
    <property type="entry name" value="EF_HAND_1"/>
    <property type="match status" value="1"/>
</dbReference>
<proteinExistence type="predicted"/>
<dbReference type="Pfam" id="PF13833">
    <property type="entry name" value="EF-hand_8"/>
    <property type="match status" value="1"/>
</dbReference>
<protein>
    <recommendedName>
        <fullName evidence="2">EF-hand domain-containing protein</fullName>
    </recommendedName>
</protein>
<sequence length="133" mass="14063">MNHHHQLKQESSTNVAGGVHAKSLLLLLRARFCLLADLTSGAITTESLRRSAASVLGLGGGAVGGEITVEETTAMVQEGDQDSDNALSKVEFYVLMVRLSPGIMGDTDGWHDEAIANKLLHSTLPGAFSSMET</sequence>
<dbReference type="PANTHER" id="PTHR47319">
    <property type="entry name" value="CALCIUM-BINDING PROTEIN KIC"/>
    <property type="match status" value="1"/>
</dbReference>
<dbReference type="SUPFAM" id="SSF47473">
    <property type="entry name" value="EF-hand"/>
    <property type="match status" value="1"/>
</dbReference>
<reference evidence="3" key="1">
    <citation type="submission" date="2015-04" db="UniProtKB">
        <authorList>
            <consortium name="EnsemblPlants"/>
        </authorList>
    </citation>
    <scope>IDENTIFICATION</scope>
</reference>
<dbReference type="GO" id="GO:0005509">
    <property type="term" value="F:calcium ion binding"/>
    <property type="evidence" value="ECO:0007669"/>
    <property type="project" value="InterPro"/>
</dbReference>
<dbReference type="EnsemblPlants" id="OGLUM02G15900.1">
    <property type="protein sequence ID" value="OGLUM02G15900.1"/>
    <property type="gene ID" value="OGLUM02G15900"/>
</dbReference>
<name>A0A0D9YRX1_9ORYZ</name>
<dbReference type="PANTHER" id="PTHR47319:SF4">
    <property type="entry name" value="CALCIUM-BINDING PROTEIN KIC"/>
    <property type="match status" value="1"/>
</dbReference>
<dbReference type="Gramene" id="OGLUM02G15900.1">
    <property type="protein sequence ID" value="OGLUM02G15900.1"/>
    <property type="gene ID" value="OGLUM02G15900"/>
</dbReference>
<feature type="domain" description="EF-hand" evidence="2">
    <location>
        <begin position="40"/>
        <end position="98"/>
    </location>
</feature>
<evidence type="ECO:0000313" key="4">
    <source>
        <dbReference type="Proteomes" id="UP000026961"/>
    </source>
</evidence>